<organism evidence="4 5">
    <name type="scientific">Helicostylum pulchrum</name>
    <dbReference type="NCBI Taxonomy" id="562976"/>
    <lineage>
        <taxon>Eukaryota</taxon>
        <taxon>Fungi</taxon>
        <taxon>Fungi incertae sedis</taxon>
        <taxon>Mucoromycota</taxon>
        <taxon>Mucoromycotina</taxon>
        <taxon>Mucoromycetes</taxon>
        <taxon>Mucorales</taxon>
        <taxon>Mucorineae</taxon>
        <taxon>Mucoraceae</taxon>
        <taxon>Helicostylum</taxon>
    </lineage>
</organism>
<dbReference type="Pfam" id="PF00226">
    <property type="entry name" value="DnaJ"/>
    <property type="match status" value="1"/>
</dbReference>
<keyword evidence="1" id="KW-0143">Chaperone</keyword>
<dbReference type="PRINTS" id="PR00625">
    <property type="entry name" value="JDOMAIN"/>
</dbReference>
<dbReference type="InterPro" id="IPR051948">
    <property type="entry name" value="Hsp70_co-chaperone_J-domain"/>
</dbReference>
<feature type="domain" description="J" evidence="3">
    <location>
        <begin position="4"/>
        <end position="68"/>
    </location>
</feature>
<dbReference type="CDD" id="cd06257">
    <property type="entry name" value="DnaJ"/>
    <property type="match status" value="1"/>
</dbReference>
<dbReference type="Gene3D" id="1.10.287.110">
    <property type="entry name" value="DnaJ domain"/>
    <property type="match status" value="1"/>
</dbReference>
<feature type="region of interest" description="Disordered" evidence="2">
    <location>
        <begin position="65"/>
        <end position="110"/>
    </location>
</feature>
<feature type="compositionally biased region" description="Basic and acidic residues" evidence="2">
    <location>
        <begin position="65"/>
        <end position="80"/>
    </location>
</feature>
<name>A0ABP9XSS3_9FUNG</name>
<accession>A0ABP9XSS3</accession>
<dbReference type="EMBL" id="BAABUJ010000008">
    <property type="protein sequence ID" value="GAA5797463.1"/>
    <property type="molecule type" value="Genomic_DNA"/>
</dbReference>
<sequence length="153" mass="16789">MGKDYYAILGISSNADKDTVKKAYRKLALEYHPDKNKDKSGVAKFQEIGEAYEVLKNKRTIFEEDLKGRGPAPDKGRDPTLFKGYVPAPDKKRRPDKAGGAGGFPSNIPGSIPDDFRDCIPGSFPDSFLGSFPGDEDEIFYLASGGGGEFRCW</sequence>
<gene>
    <name evidence="4" type="ORF">HPULCUR_002847</name>
</gene>
<dbReference type="SUPFAM" id="SSF46565">
    <property type="entry name" value="Chaperone J-domain"/>
    <property type="match status" value="1"/>
</dbReference>
<reference evidence="4 5" key="1">
    <citation type="submission" date="2024-04" db="EMBL/GenBank/DDBJ databases">
        <title>genome sequences of Mucor flavus KT1a and Helicostylum pulchrum KT1b strains isolation_sourced from the surface of a dry-aged beef.</title>
        <authorList>
            <person name="Toyotome T."/>
            <person name="Hosono M."/>
            <person name="Torimaru M."/>
            <person name="Fukuda K."/>
            <person name="Mikami N."/>
        </authorList>
    </citation>
    <scope>NUCLEOTIDE SEQUENCE [LARGE SCALE GENOMIC DNA]</scope>
    <source>
        <strain evidence="4 5">KT1b</strain>
    </source>
</reference>
<evidence type="ECO:0000313" key="5">
    <source>
        <dbReference type="Proteomes" id="UP001476247"/>
    </source>
</evidence>
<evidence type="ECO:0000259" key="3">
    <source>
        <dbReference type="PROSITE" id="PS50076"/>
    </source>
</evidence>
<keyword evidence="5" id="KW-1185">Reference proteome</keyword>
<dbReference type="PANTHER" id="PTHR44360">
    <property type="entry name" value="DNAJ HOMOLOG SUBFAMILY B MEMBER 9"/>
    <property type="match status" value="1"/>
</dbReference>
<protein>
    <recommendedName>
        <fullName evidence="3">J domain-containing protein</fullName>
    </recommendedName>
</protein>
<dbReference type="PANTHER" id="PTHR44360:SF1">
    <property type="entry name" value="DNAJ HOMOLOG SUBFAMILY B MEMBER 9"/>
    <property type="match status" value="1"/>
</dbReference>
<dbReference type="SMART" id="SM00271">
    <property type="entry name" value="DnaJ"/>
    <property type="match status" value="1"/>
</dbReference>
<dbReference type="InterPro" id="IPR001623">
    <property type="entry name" value="DnaJ_domain"/>
</dbReference>
<evidence type="ECO:0000313" key="4">
    <source>
        <dbReference type="EMBL" id="GAA5797463.1"/>
    </source>
</evidence>
<evidence type="ECO:0000256" key="1">
    <source>
        <dbReference type="ARBA" id="ARBA00023186"/>
    </source>
</evidence>
<evidence type="ECO:0000256" key="2">
    <source>
        <dbReference type="SAM" id="MobiDB-lite"/>
    </source>
</evidence>
<dbReference type="Proteomes" id="UP001476247">
    <property type="component" value="Unassembled WGS sequence"/>
</dbReference>
<dbReference type="InterPro" id="IPR036869">
    <property type="entry name" value="J_dom_sf"/>
</dbReference>
<proteinExistence type="predicted"/>
<comment type="caution">
    <text evidence="4">The sequence shown here is derived from an EMBL/GenBank/DDBJ whole genome shotgun (WGS) entry which is preliminary data.</text>
</comment>
<dbReference type="PROSITE" id="PS50076">
    <property type="entry name" value="DNAJ_2"/>
    <property type="match status" value="1"/>
</dbReference>